<evidence type="ECO:0000313" key="1">
    <source>
        <dbReference type="EMBL" id="KRY25133.1"/>
    </source>
</evidence>
<evidence type="ECO:0000313" key="2">
    <source>
        <dbReference type="EMBL" id="KRY29714.1"/>
    </source>
</evidence>
<dbReference type="EMBL" id="JYDI01002534">
    <property type="protein sequence ID" value="KRY25133.1"/>
    <property type="molecule type" value="Genomic_DNA"/>
</dbReference>
<proteinExistence type="predicted"/>
<comment type="caution">
    <text evidence="3">The sequence shown here is derived from an EMBL/GenBank/DDBJ whole genome shotgun (WGS) entry which is preliminary data.</text>
</comment>
<dbReference type="EMBL" id="JYDI01001494">
    <property type="protein sequence ID" value="KRY29714.1"/>
    <property type="molecule type" value="Genomic_DNA"/>
</dbReference>
<accession>A0A0V1C3B8</accession>
<gene>
    <name evidence="2" type="ORF">T03_15994</name>
    <name evidence="3" type="ORF">T03_2694</name>
    <name evidence="1" type="ORF">T03_3945</name>
</gene>
<dbReference type="Proteomes" id="UP000054653">
    <property type="component" value="Unassembled WGS sequence"/>
</dbReference>
<evidence type="ECO:0000313" key="4">
    <source>
        <dbReference type="Proteomes" id="UP000054653"/>
    </source>
</evidence>
<organism evidence="3 4">
    <name type="scientific">Trichinella britovi</name>
    <name type="common">Parasitic roundworm</name>
    <dbReference type="NCBI Taxonomy" id="45882"/>
    <lineage>
        <taxon>Eukaryota</taxon>
        <taxon>Metazoa</taxon>
        <taxon>Ecdysozoa</taxon>
        <taxon>Nematoda</taxon>
        <taxon>Enoplea</taxon>
        <taxon>Dorylaimia</taxon>
        <taxon>Trichinellida</taxon>
        <taxon>Trichinellidae</taxon>
        <taxon>Trichinella</taxon>
    </lineage>
</organism>
<sequence length="61" mass="7042">MNSTNEAQKRLKLLQIHSAVDVKRNGLLLRTELNHYLPLSLKDIKGTIMKRAQGSSRYTYQ</sequence>
<dbReference type="AlphaFoldDB" id="A0A0V1C3B8"/>
<name>A0A0V1C3B8_TRIBR</name>
<dbReference type="EMBL" id="JYDI01001009">
    <property type="protein sequence ID" value="KRY43634.1"/>
    <property type="molecule type" value="Genomic_DNA"/>
</dbReference>
<evidence type="ECO:0000313" key="3">
    <source>
        <dbReference type="EMBL" id="KRY43634.1"/>
    </source>
</evidence>
<reference evidence="3 4" key="1">
    <citation type="submission" date="2015-01" db="EMBL/GenBank/DDBJ databases">
        <title>Evolution of Trichinella species and genotypes.</title>
        <authorList>
            <person name="Korhonen P.K."/>
            <person name="Edoardo P."/>
            <person name="Giuseppe L.R."/>
            <person name="Gasser R.B."/>
        </authorList>
    </citation>
    <scope>NUCLEOTIDE SEQUENCE [LARGE SCALE GENOMIC DNA]</scope>
    <source>
        <strain evidence="3">ISS120</strain>
    </source>
</reference>
<keyword evidence="4" id="KW-1185">Reference proteome</keyword>
<protein>
    <submittedName>
        <fullName evidence="3">Uncharacterized protein</fullName>
    </submittedName>
</protein>